<protein>
    <recommendedName>
        <fullName evidence="1">Protein kinase domain-containing protein</fullName>
    </recommendedName>
</protein>
<gene>
    <name evidence="2" type="ORF">HYH03_014520</name>
</gene>
<dbReference type="PROSITE" id="PS50011">
    <property type="entry name" value="PROTEIN_KINASE_DOM"/>
    <property type="match status" value="1"/>
</dbReference>
<dbReference type="SUPFAM" id="SSF56112">
    <property type="entry name" value="Protein kinase-like (PK-like)"/>
    <property type="match status" value="1"/>
</dbReference>
<accession>A0A836BS69</accession>
<dbReference type="OrthoDB" id="547933at2759"/>
<keyword evidence="3" id="KW-1185">Reference proteome</keyword>
<comment type="caution">
    <text evidence="2">The sequence shown here is derived from an EMBL/GenBank/DDBJ whole genome shotgun (WGS) entry which is preliminary data.</text>
</comment>
<dbReference type="PANTHER" id="PTHR44329">
    <property type="entry name" value="SERINE/THREONINE-PROTEIN KINASE TNNI3K-RELATED"/>
    <property type="match status" value="1"/>
</dbReference>
<dbReference type="GO" id="GO:0005524">
    <property type="term" value="F:ATP binding"/>
    <property type="evidence" value="ECO:0007669"/>
    <property type="project" value="InterPro"/>
</dbReference>
<dbReference type="SMART" id="SM00220">
    <property type="entry name" value="S_TKc"/>
    <property type="match status" value="1"/>
</dbReference>
<feature type="domain" description="Protein kinase" evidence="1">
    <location>
        <begin position="36"/>
        <end position="349"/>
    </location>
</feature>
<dbReference type="GO" id="GO:0004674">
    <property type="term" value="F:protein serine/threonine kinase activity"/>
    <property type="evidence" value="ECO:0007669"/>
    <property type="project" value="TreeGrafter"/>
</dbReference>
<reference evidence="2" key="1">
    <citation type="journal article" date="2020" name="bioRxiv">
        <title>Comparative genomics of Chlamydomonas.</title>
        <authorList>
            <person name="Craig R.J."/>
            <person name="Hasan A.R."/>
            <person name="Ness R.W."/>
            <person name="Keightley P.D."/>
        </authorList>
    </citation>
    <scope>NUCLEOTIDE SEQUENCE</scope>
    <source>
        <strain evidence="2">CCAP 11/70</strain>
    </source>
</reference>
<organism evidence="2 3">
    <name type="scientific">Edaphochlamys debaryana</name>
    <dbReference type="NCBI Taxonomy" id="47281"/>
    <lineage>
        <taxon>Eukaryota</taxon>
        <taxon>Viridiplantae</taxon>
        <taxon>Chlorophyta</taxon>
        <taxon>core chlorophytes</taxon>
        <taxon>Chlorophyceae</taxon>
        <taxon>CS clade</taxon>
        <taxon>Chlamydomonadales</taxon>
        <taxon>Chlamydomonadales incertae sedis</taxon>
        <taxon>Edaphochlamys</taxon>
    </lineage>
</organism>
<dbReference type="AlphaFoldDB" id="A0A836BS69"/>
<dbReference type="Proteomes" id="UP000612055">
    <property type="component" value="Unassembled WGS sequence"/>
</dbReference>
<evidence type="ECO:0000259" key="1">
    <source>
        <dbReference type="PROSITE" id="PS50011"/>
    </source>
</evidence>
<dbReference type="Pfam" id="PF07714">
    <property type="entry name" value="PK_Tyr_Ser-Thr"/>
    <property type="match status" value="1"/>
</dbReference>
<dbReference type="EMBL" id="JAEHOE010000106">
    <property type="protein sequence ID" value="KAG2486837.1"/>
    <property type="molecule type" value="Genomic_DNA"/>
</dbReference>
<name>A0A836BS69_9CHLO</name>
<proteinExistence type="predicted"/>
<dbReference type="PANTHER" id="PTHR44329:SF214">
    <property type="entry name" value="PROTEIN KINASE DOMAIN-CONTAINING PROTEIN"/>
    <property type="match status" value="1"/>
</dbReference>
<dbReference type="Gene3D" id="1.10.510.10">
    <property type="entry name" value="Transferase(Phosphotransferase) domain 1"/>
    <property type="match status" value="1"/>
</dbReference>
<dbReference type="InterPro" id="IPR000719">
    <property type="entry name" value="Prot_kinase_dom"/>
</dbReference>
<sequence length="349" mass="35723">MGAPLASGFLSSPGPSGGLLQLSQPLPALAEPFSADSPRRSLGSSGDDTAALADNGIALATLTTTHSSLSSPMLALLGDVDQLQPADPDMAPGLWTGAPTIREGDWLLASSPVGARTWDTPAHAALGSLRGLVRGGRVMVTLMEYCRLGNLQHAACARPSPFLASPSRPLRLAQRSLLRTAKEMATGLAALHAAGLAHGALRPSNVLLAASLADERGFVARLADAGSGSLEAAAAFPLRLRPSSAAMLVVAPEALTTADAVHKPAADVRLGQVVYALGVLMYLMAAGEMPFSGRALVPVLMGVASGGLSPHWPAGPHDHLAPLFAACVQPQPAQRPSAQAVRKRGRGMD</sequence>
<evidence type="ECO:0000313" key="2">
    <source>
        <dbReference type="EMBL" id="KAG2486837.1"/>
    </source>
</evidence>
<dbReference type="InterPro" id="IPR001245">
    <property type="entry name" value="Ser-Thr/Tyr_kinase_cat_dom"/>
</dbReference>
<dbReference type="InterPro" id="IPR011009">
    <property type="entry name" value="Kinase-like_dom_sf"/>
</dbReference>
<evidence type="ECO:0000313" key="3">
    <source>
        <dbReference type="Proteomes" id="UP000612055"/>
    </source>
</evidence>
<dbReference type="InterPro" id="IPR051681">
    <property type="entry name" value="Ser/Thr_Kinases-Pseudokinases"/>
</dbReference>